<dbReference type="SUPFAM" id="SSF55326">
    <property type="entry name" value="PurM N-terminal domain-like"/>
    <property type="match status" value="1"/>
</dbReference>
<keyword evidence="2" id="KW-0547">Nucleotide-binding</keyword>
<feature type="binding site" evidence="2">
    <location>
        <position position="28"/>
    </location>
    <ligand>
        <name>Mg(2+)</name>
        <dbReference type="ChEBI" id="CHEBI:18420"/>
        <label>4</label>
    </ligand>
</feature>
<dbReference type="InterPro" id="IPR036676">
    <property type="entry name" value="PurM-like_C_sf"/>
</dbReference>
<dbReference type="InterPro" id="IPR006283">
    <property type="entry name" value="ThiL-like"/>
</dbReference>
<feature type="binding site" evidence="2">
    <location>
        <position position="28"/>
    </location>
    <ligand>
        <name>Mg(2+)</name>
        <dbReference type="ChEBI" id="CHEBI:18420"/>
        <label>3</label>
    </ligand>
</feature>
<feature type="binding site" evidence="2">
    <location>
        <position position="209"/>
    </location>
    <ligand>
        <name>Mg(2+)</name>
        <dbReference type="ChEBI" id="CHEBI:18420"/>
        <label>3</label>
    </ligand>
</feature>
<feature type="domain" description="PurM-like N-terminal" evidence="3">
    <location>
        <begin position="26"/>
        <end position="136"/>
    </location>
</feature>
<evidence type="ECO:0000313" key="5">
    <source>
        <dbReference type="EMBL" id="MBB6542738.1"/>
    </source>
</evidence>
<dbReference type="GO" id="GO:0000287">
    <property type="term" value="F:magnesium ion binding"/>
    <property type="evidence" value="ECO:0007669"/>
    <property type="project" value="UniProtKB-UniRule"/>
</dbReference>
<feature type="binding site" evidence="2">
    <location>
        <position position="211"/>
    </location>
    <ligand>
        <name>ATP</name>
        <dbReference type="ChEBI" id="CHEBI:30616"/>
    </ligand>
</feature>
<comment type="catalytic activity">
    <reaction evidence="2">
        <text>thiamine phosphate + ATP = thiamine diphosphate + ADP</text>
        <dbReference type="Rhea" id="RHEA:15913"/>
        <dbReference type="ChEBI" id="CHEBI:30616"/>
        <dbReference type="ChEBI" id="CHEBI:37575"/>
        <dbReference type="ChEBI" id="CHEBI:58937"/>
        <dbReference type="ChEBI" id="CHEBI:456216"/>
        <dbReference type="EC" id="2.7.4.16"/>
    </reaction>
</comment>
<keyword evidence="2 5" id="KW-0808">Transferase</keyword>
<feature type="binding site" evidence="2">
    <location>
        <position position="73"/>
    </location>
    <ligand>
        <name>Mg(2+)</name>
        <dbReference type="ChEBI" id="CHEBI:18420"/>
        <label>3</label>
    </ligand>
</feature>
<evidence type="ECO:0000259" key="3">
    <source>
        <dbReference type="Pfam" id="PF00586"/>
    </source>
</evidence>
<dbReference type="Pfam" id="PF00586">
    <property type="entry name" value="AIRS"/>
    <property type="match status" value="1"/>
</dbReference>
<evidence type="ECO:0000256" key="1">
    <source>
        <dbReference type="ARBA" id="ARBA00022977"/>
    </source>
</evidence>
<dbReference type="Gene3D" id="3.90.650.10">
    <property type="entry name" value="PurM-like C-terminal domain"/>
    <property type="match status" value="1"/>
</dbReference>
<evidence type="ECO:0000256" key="2">
    <source>
        <dbReference type="HAMAP-Rule" id="MF_02128"/>
    </source>
</evidence>
<proteinExistence type="inferred from homology"/>
<comment type="similarity">
    <text evidence="2">Belongs to the thiamine-monophosphate kinase family.</text>
</comment>
<feature type="binding site" evidence="2">
    <location>
        <position position="144"/>
    </location>
    <ligand>
        <name>ATP</name>
        <dbReference type="ChEBI" id="CHEBI:30616"/>
    </ligand>
</feature>
<dbReference type="GO" id="GO:0009228">
    <property type="term" value="P:thiamine biosynthetic process"/>
    <property type="evidence" value="ECO:0007669"/>
    <property type="project" value="UniProtKB-KW"/>
</dbReference>
<keyword evidence="2" id="KW-0460">Magnesium</keyword>
<feature type="domain" description="PurM-like C-terminal" evidence="4">
    <location>
        <begin position="148"/>
        <end position="302"/>
    </location>
</feature>
<dbReference type="EMBL" id="JACHHU010000007">
    <property type="protein sequence ID" value="MBB6542738.1"/>
    <property type="molecule type" value="Genomic_DNA"/>
</dbReference>
<dbReference type="RefSeq" id="WP_184423550.1">
    <property type="nucleotide sequence ID" value="NZ_AP027362.1"/>
</dbReference>
<feature type="binding site" evidence="2">
    <location>
        <position position="45"/>
    </location>
    <ligand>
        <name>Mg(2+)</name>
        <dbReference type="ChEBI" id="CHEBI:18420"/>
        <label>2</label>
    </ligand>
</feature>
<keyword evidence="2" id="KW-0067">ATP-binding</keyword>
<dbReference type="InterPro" id="IPR010918">
    <property type="entry name" value="PurM-like_C_dom"/>
</dbReference>
<feature type="binding site" evidence="2">
    <location>
        <position position="315"/>
    </location>
    <ligand>
        <name>substrate</name>
    </ligand>
</feature>
<keyword evidence="1 2" id="KW-0784">Thiamine biosynthesis</keyword>
<dbReference type="AlphaFoldDB" id="A0A7X0NG60"/>
<comment type="function">
    <text evidence="2">Catalyzes the ATP-dependent phosphorylation of thiamine-monophosphate (TMP) to form thiamine-pyrophosphate (TPP), the active form of vitamin B1.</text>
</comment>
<dbReference type="Proteomes" id="UP000537141">
    <property type="component" value="Unassembled WGS sequence"/>
</dbReference>
<feature type="binding site" evidence="2">
    <location>
        <position position="73"/>
    </location>
    <ligand>
        <name>Mg(2+)</name>
        <dbReference type="ChEBI" id="CHEBI:18420"/>
        <label>2</label>
    </ligand>
</feature>
<comment type="pathway">
    <text evidence="2">Cofactor biosynthesis; thiamine diphosphate biosynthesis; thiamine diphosphate from thiamine phosphate: step 1/1.</text>
</comment>
<feature type="binding site" evidence="2">
    <location>
        <position position="120"/>
    </location>
    <ligand>
        <name>Mg(2+)</name>
        <dbReference type="ChEBI" id="CHEBI:18420"/>
        <label>1</label>
    </ligand>
</feature>
<feature type="binding site" evidence="2">
    <location>
        <position position="73"/>
    </location>
    <ligand>
        <name>Mg(2+)</name>
        <dbReference type="ChEBI" id="CHEBI:18420"/>
        <label>4</label>
    </ligand>
</feature>
<dbReference type="GO" id="GO:0005524">
    <property type="term" value="F:ATP binding"/>
    <property type="evidence" value="ECO:0007669"/>
    <property type="project" value="UniProtKB-UniRule"/>
</dbReference>
<protein>
    <recommendedName>
        <fullName evidence="2">Thiamine-monophosphate kinase</fullName>
        <shortName evidence="2">TMP kinase</shortName>
        <shortName evidence="2">Thiamine-phosphate kinase</shortName>
        <ecNumber evidence="2">2.7.4.16</ecNumber>
    </recommendedName>
</protein>
<feature type="binding site" evidence="2">
    <location>
        <position position="45"/>
    </location>
    <ligand>
        <name>Mg(2+)</name>
        <dbReference type="ChEBI" id="CHEBI:18420"/>
        <label>1</label>
    </ligand>
</feature>
<reference evidence="5 6" key="1">
    <citation type="submission" date="2020-08" db="EMBL/GenBank/DDBJ databases">
        <title>Genomic Encyclopedia of Type Strains, Phase IV (KMG-IV): sequencing the most valuable type-strain genomes for metagenomic binning, comparative biology and taxonomic classification.</title>
        <authorList>
            <person name="Goeker M."/>
        </authorList>
    </citation>
    <scope>NUCLEOTIDE SEQUENCE [LARGE SCALE GENOMIC DNA]</scope>
    <source>
        <strain evidence="5 6">DSM 26287</strain>
    </source>
</reference>
<dbReference type="CDD" id="cd02194">
    <property type="entry name" value="ThiL"/>
    <property type="match status" value="1"/>
</dbReference>
<comment type="miscellaneous">
    <text evidence="2">Reaction mechanism of ThiL seems to utilize a direct, inline transfer of the gamma-phosphate of ATP to TMP rather than a phosphorylated enzyme intermediate.</text>
</comment>
<evidence type="ECO:0000313" key="6">
    <source>
        <dbReference type="Proteomes" id="UP000537141"/>
    </source>
</evidence>
<feature type="binding site" evidence="2">
    <location>
        <position position="44"/>
    </location>
    <ligand>
        <name>Mg(2+)</name>
        <dbReference type="ChEBI" id="CHEBI:18420"/>
        <label>1</label>
    </ligand>
</feature>
<organism evidence="5 6">
    <name type="scientific">Thalassotalea piscium</name>
    <dbReference type="NCBI Taxonomy" id="1230533"/>
    <lineage>
        <taxon>Bacteria</taxon>
        <taxon>Pseudomonadati</taxon>
        <taxon>Pseudomonadota</taxon>
        <taxon>Gammaproteobacteria</taxon>
        <taxon>Alteromonadales</taxon>
        <taxon>Colwelliaceae</taxon>
        <taxon>Thalassotalea</taxon>
    </lineage>
</organism>
<dbReference type="SUPFAM" id="SSF56042">
    <property type="entry name" value="PurM C-terminal domain-like"/>
    <property type="match status" value="1"/>
</dbReference>
<dbReference type="InterPro" id="IPR016188">
    <property type="entry name" value="PurM-like_N"/>
</dbReference>
<accession>A0A7X0NG60</accession>
<evidence type="ECO:0000259" key="4">
    <source>
        <dbReference type="Pfam" id="PF02769"/>
    </source>
</evidence>
<dbReference type="UniPathway" id="UPA00060">
    <property type="reaction ID" value="UER00142"/>
</dbReference>
<dbReference type="PIRSF" id="PIRSF005303">
    <property type="entry name" value="Thiam_monoph_kin"/>
    <property type="match status" value="1"/>
</dbReference>
<dbReference type="PANTHER" id="PTHR30270:SF0">
    <property type="entry name" value="THIAMINE-MONOPHOSPHATE KINASE"/>
    <property type="match status" value="1"/>
</dbReference>
<sequence length="322" mass="34527">MKEFELIKNYFTEQAVKRKDVLLGVGDDCAVVIPSEKQNIAVATDTLVAGVHFPVNTSPRAIGHKAIAVNLSDLAAIGAEPSWVSVAITLPQIDEHWVDEFCTGLFDLCEYYNVQVIGGDTTQGPLSITVTAQGLIPVGQELLRTGARSGDWVYVTGELGDAALALAHILGKKELDKTIFDKVRQRLDFPTPRVLAGQALRSYASSAIDISDGLMADLTHMCRSSKVGANLVLENLPLSESLVAALGQEKAIEMALAGGDDYELLFAVSEDKKVGLEIALADTGVKFTCIGQLNPSEKITTTLNSKPAAIKVKGFEHFSKND</sequence>
<feature type="binding site" evidence="2">
    <location>
        <position position="52"/>
    </location>
    <ligand>
        <name>substrate</name>
    </ligand>
</feature>
<feature type="binding site" evidence="2">
    <location>
        <begin position="119"/>
        <end position="120"/>
    </location>
    <ligand>
        <name>ATP</name>
        <dbReference type="ChEBI" id="CHEBI:30616"/>
    </ligand>
</feature>
<comment type="caution">
    <text evidence="2">Lacks conserved residue(s) required for the propagation of feature annotation.</text>
</comment>
<feature type="binding site" evidence="2">
    <location>
        <position position="212"/>
    </location>
    <ligand>
        <name>Mg(2+)</name>
        <dbReference type="ChEBI" id="CHEBI:18420"/>
        <label>5</label>
    </ligand>
</feature>
<gene>
    <name evidence="2" type="primary">thiL</name>
    <name evidence="5" type="ORF">HNQ55_001238</name>
</gene>
<dbReference type="InterPro" id="IPR036921">
    <property type="entry name" value="PurM-like_N_sf"/>
</dbReference>
<dbReference type="Pfam" id="PF02769">
    <property type="entry name" value="AIRS_C"/>
    <property type="match status" value="1"/>
</dbReference>
<dbReference type="Gene3D" id="3.30.1330.10">
    <property type="entry name" value="PurM-like, N-terminal domain"/>
    <property type="match status" value="1"/>
</dbReference>
<dbReference type="GO" id="GO:0009229">
    <property type="term" value="P:thiamine diphosphate biosynthetic process"/>
    <property type="evidence" value="ECO:0007669"/>
    <property type="project" value="UniProtKB-UniRule"/>
</dbReference>
<keyword evidence="2" id="KW-0479">Metal-binding</keyword>
<name>A0A7X0NG60_9GAMM</name>
<dbReference type="HAMAP" id="MF_02128">
    <property type="entry name" value="TMP_kinase"/>
    <property type="match status" value="1"/>
</dbReference>
<dbReference type="NCBIfam" id="TIGR01379">
    <property type="entry name" value="thiL"/>
    <property type="match status" value="1"/>
</dbReference>
<dbReference type="PANTHER" id="PTHR30270">
    <property type="entry name" value="THIAMINE-MONOPHOSPHATE KINASE"/>
    <property type="match status" value="1"/>
</dbReference>
<feature type="binding site" evidence="2">
    <location>
        <position position="260"/>
    </location>
    <ligand>
        <name>substrate</name>
    </ligand>
</feature>
<comment type="caution">
    <text evidence="5">The sequence shown here is derived from an EMBL/GenBank/DDBJ whole genome shotgun (WGS) entry which is preliminary data.</text>
</comment>
<dbReference type="EC" id="2.7.4.16" evidence="2"/>
<keyword evidence="2 5" id="KW-0418">Kinase</keyword>
<keyword evidence="6" id="KW-1185">Reference proteome</keyword>
<dbReference type="GO" id="GO:0009030">
    <property type="term" value="F:thiamine-phosphate kinase activity"/>
    <property type="evidence" value="ECO:0007669"/>
    <property type="project" value="UniProtKB-UniRule"/>
</dbReference>